<comment type="function">
    <text evidence="11">Involved in protein export. Acts as a chaperone by maintaining the newly synthesized protein in an open conformation. Functions as a peptidyl-prolyl cis-trans isomerase.</text>
</comment>
<keyword evidence="9 11" id="KW-0131">Cell cycle</keyword>
<dbReference type="Pfam" id="PF00254">
    <property type="entry name" value="FKBP_C"/>
    <property type="match status" value="1"/>
</dbReference>
<evidence type="ECO:0000256" key="11">
    <source>
        <dbReference type="HAMAP-Rule" id="MF_00303"/>
    </source>
</evidence>
<keyword evidence="8 11" id="KW-0413">Isomerase</keyword>
<dbReference type="InterPro" id="IPR037041">
    <property type="entry name" value="Trigger_fac_C_sf"/>
</dbReference>
<accession>A0ABU5SV51</accession>
<evidence type="ECO:0000256" key="13">
    <source>
        <dbReference type="RuleBase" id="RU003914"/>
    </source>
</evidence>
<dbReference type="RefSeq" id="WP_323356306.1">
    <property type="nucleotide sequence ID" value="NZ_JAYGHY010000015.1"/>
</dbReference>
<dbReference type="PROSITE" id="PS50059">
    <property type="entry name" value="FKBP_PPIASE"/>
    <property type="match status" value="1"/>
</dbReference>
<feature type="region of interest" description="Disordered" evidence="14">
    <location>
        <begin position="441"/>
        <end position="490"/>
    </location>
</feature>
<dbReference type="InterPro" id="IPR008880">
    <property type="entry name" value="Trigger_fac_C"/>
</dbReference>
<evidence type="ECO:0000256" key="9">
    <source>
        <dbReference type="ARBA" id="ARBA00023306"/>
    </source>
</evidence>
<name>A0ABU5SV51_9CYAN</name>
<dbReference type="InterPro" id="IPR027304">
    <property type="entry name" value="Trigger_fact/SurA_dom_sf"/>
</dbReference>
<dbReference type="InterPro" id="IPR008881">
    <property type="entry name" value="Trigger_fac_ribosome-bd_bac"/>
</dbReference>
<dbReference type="Gene3D" id="3.30.70.1050">
    <property type="entry name" value="Trigger factor ribosome-binding domain"/>
    <property type="match status" value="1"/>
</dbReference>
<proteinExistence type="inferred from homology"/>
<sequence>MSPAASTEANLRVTTSPRPGSRLAVEVAVPAGRSQKSYDAALEKLSRSVKLPGFRKGRVPRPVLLQQIGPLRIRATALEDLVDAVVREAMQQEAIEAIGRPELNEAFELVLQRFTPGQELTITLEMDVEPIPTLRSTKGFTAEAEPVPFDPARVDELIEQSRRQLATLVPVEDRAAAEGDVAQIAFSGSFVDNGEPIEGGSSEGMEVELEEGRMIPGFVAGIVGMAVGDSRDVTCRFPDSYPQEQAAGRDALFAITLLELKTRELPALDDAFAQQASDKPTLAELRADLEQRLREDAERRHRANRHEALLTVLVEQLEVELPETLIQQEVRNLIEQTAGQISQQGMDVKKLFTPDLVRSLMDTSRPEAEQRLRRTLALKALAAAEKIEVAAADLEAKLIEIRQGLSDSASIDQERLRLAVAEDLLKEQLLEWLEANSTITDKAPVAEETSDASEETSAKEQPKATKAAAKPKKGAAGAGGGKAQADGAQP</sequence>
<dbReference type="InterPro" id="IPR005215">
    <property type="entry name" value="Trig_fac"/>
</dbReference>
<dbReference type="PANTHER" id="PTHR30560:SF3">
    <property type="entry name" value="TRIGGER FACTOR-LIKE PROTEIN TIG, CHLOROPLASTIC"/>
    <property type="match status" value="1"/>
</dbReference>
<evidence type="ECO:0000256" key="1">
    <source>
        <dbReference type="ARBA" id="ARBA00000971"/>
    </source>
</evidence>
<dbReference type="PANTHER" id="PTHR30560">
    <property type="entry name" value="TRIGGER FACTOR CHAPERONE AND PEPTIDYL-PROLYL CIS/TRANS ISOMERASE"/>
    <property type="match status" value="1"/>
</dbReference>
<dbReference type="Pfam" id="PF05697">
    <property type="entry name" value="Trigger_N"/>
    <property type="match status" value="1"/>
</dbReference>
<organism evidence="16 17">
    <name type="scientific">Cyanobium gracile UHCC 0281</name>
    <dbReference type="NCBI Taxonomy" id="3110309"/>
    <lineage>
        <taxon>Bacteria</taxon>
        <taxon>Bacillati</taxon>
        <taxon>Cyanobacteriota</taxon>
        <taxon>Cyanophyceae</taxon>
        <taxon>Synechococcales</taxon>
        <taxon>Prochlorococcaceae</taxon>
        <taxon>Cyanobium</taxon>
    </lineage>
</organism>
<gene>
    <name evidence="11 16" type="primary">tig</name>
    <name evidence="16" type="ORF">VB739_06615</name>
</gene>
<evidence type="ECO:0000256" key="12">
    <source>
        <dbReference type="PROSITE-ProRule" id="PRU00277"/>
    </source>
</evidence>
<evidence type="ECO:0000256" key="14">
    <source>
        <dbReference type="SAM" id="MobiDB-lite"/>
    </source>
</evidence>
<dbReference type="Gene3D" id="1.10.3120.10">
    <property type="entry name" value="Trigger factor, C-terminal domain"/>
    <property type="match status" value="1"/>
</dbReference>
<dbReference type="NCBIfam" id="TIGR00115">
    <property type="entry name" value="tig"/>
    <property type="match status" value="1"/>
</dbReference>
<feature type="domain" description="PPIase FKBP-type" evidence="15">
    <location>
        <begin position="179"/>
        <end position="266"/>
    </location>
</feature>
<evidence type="ECO:0000313" key="16">
    <source>
        <dbReference type="EMBL" id="MEA5442220.1"/>
    </source>
</evidence>
<keyword evidence="5 11" id="KW-0132">Cell division</keyword>
<comment type="caution">
    <text evidence="16">The sequence shown here is derived from an EMBL/GenBank/DDBJ whole genome shotgun (WGS) entry which is preliminary data.</text>
</comment>
<evidence type="ECO:0000256" key="3">
    <source>
        <dbReference type="ARBA" id="ARBA00013194"/>
    </source>
</evidence>
<evidence type="ECO:0000256" key="6">
    <source>
        <dbReference type="ARBA" id="ARBA00023110"/>
    </source>
</evidence>
<dbReference type="HAMAP" id="MF_00303">
    <property type="entry name" value="Trigger_factor_Tig"/>
    <property type="match status" value="1"/>
</dbReference>
<dbReference type="SUPFAM" id="SSF109998">
    <property type="entry name" value="Triger factor/SurA peptide-binding domain-like"/>
    <property type="match status" value="1"/>
</dbReference>
<dbReference type="Proteomes" id="UP001302329">
    <property type="component" value="Unassembled WGS sequence"/>
</dbReference>
<dbReference type="PIRSF" id="PIRSF003095">
    <property type="entry name" value="Trigger_factor"/>
    <property type="match status" value="1"/>
</dbReference>
<dbReference type="InterPro" id="IPR046357">
    <property type="entry name" value="PPIase_dom_sf"/>
</dbReference>
<evidence type="ECO:0000256" key="7">
    <source>
        <dbReference type="ARBA" id="ARBA00023186"/>
    </source>
</evidence>
<evidence type="ECO:0000256" key="10">
    <source>
        <dbReference type="ARBA" id="ARBA00029986"/>
    </source>
</evidence>
<evidence type="ECO:0000313" key="17">
    <source>
        <dbReference type="Proteomes" id="UP001302329"/>
    </source>
</evidence>
<evidence type="ECO:0000256" key="4">
    <source>
        <dbReference type="ARBA" id="ARBA00016902"/>
    </source>
</evidence>
<comment type="subcellular location">
    <subcellularLocation>
        <location evidence="11">Cytoplasm</location>
    </subcellularLocation>
    <text evidence="11">About half TF is bound to the ribosome near the polypeptide exit tunnel while the other half is free in the cytoplasm.</text>
</comment>
<dbReference type="EC" id="5.2.1.8" evidence="3 11"/>
<keyword evidence="7 11" id="KW-0143">Chaperone</keyword>
<evidence type="ECO:0000259" key="15">
    <source>
        <dbReference type="PROSITE" id="PS50059"/>
    </source>
</evidence>
<evidence type="ECO:0000256" key="2">
    <source>
        <dbReference type="ARBA" id="ARBA00005464"/>
    </source>
</evidence>
<reference evidence="16 17" key="1">
    <citation type="submission" date="2023-12" db="EMBL/GenBank/DDBJ databases">
        <title>Baltic Sea Cyanobacteria.</title>
        <authorList>
            <person name="Delbaje E."/>
            <person name="Fewer D.P."/>
            <person name="Shishido T.K."/>
        </authorList>
    </citation>
    <scope>NUCLEOTIDE SEQUENCE [LARGE SCALE GENOMIC DNA]</scope>
    <source>
        <strain evidence="16 17">UHCC 0281</strain>
    </source>
</reference>
<dbReference type="Gene3D" id="3.10.50.40">
    <property type="match status" value="1"/>
</dbReference>
<comment type="domain">
    <text evidence="11">Consists of 3 domains; the N-terminus binds the ribosome, the middle domain has PPIase activity, while the C-terminus has intrinsic chaperone activity on its own.</text>
</comment>
<dbReference type="EMBL" id="JAYGHY010000015">
    <property type="protein sequence ID" value="MEA5442220.1"/>
    <property type="molecule type" value="Genomic_DNA"/>
</dbReference>
<keyword evidence="6 11" id="KW-0697">Rotamase</keyword>
<keyword evidence="11" id="KW-0963">Cytoplasm</keyword>
<comment type="similarity">
    <text evidence="2 11 13">Belongs to the FKBP-type PPIase family. Tig subfamily.</text>
</comment>
<protein>
    <recommendedName>
        <fullName evidence="4 11">Trigger factor</fullName>
        <shortName evidence="11">TF</shortName>
        <ecNumber evidence="3 11">5.2.1.8</ecNumber>
    </recommendedName>
    <alternativeName>
        <fullName evidence="10 11">PPIase</fullName>
    </alternativeName>
</protein>
<comment type="catalytic activity">
    <reaction evidence="1 11 12">
        <text>[protein]-peptidylproline (omega=180) = [protein]-peptidylproline (omega=0)</text>
        <dbReference type="Rhea" id="RHEA:16237"/>
        <dbReference type="Rhea" id="RHEA-COMP:10747"/>
        <dbReference type="Rhea" id="RHEA-COMP:10748"/>
        <dbReference type="ChEBI" id="CHEBI:83833"/>
        <dbReference type="ChEBI" id="CHEBI:83834"/>
        <dbReference type="EC" id="5.2.1.8"/>
    </reaction>
</comment>
<dbReference type="InterPro" id="IPR001179">
    <property type="entry name" value="PPIase_FKBP_dom"/>
</dbReference>
<evidence type="ECO:0000256" key="5">
    <source>
        <dbReference type="ARBA" id="ARBA00022618"/>
    </source>
</evidence>
<keyword evidence="17" id="KW-1185">Reference proteome</keyword>
<dbReference type="Pfam" id="PF05698">
    <property type="entry name" value="Trigger_C"/>
    <property type="match status" value="1"/>
</dbReference>
<dbReference type="SUPFAM" id="SSF54534">
    <property type="entry name" value="FKBP-like"/>
    <property type="match status" value="1"/>
</dbReference>
<evidence type="ECO:0000256" key="8">
    <source>
        <dbReference type="ARBA" id="ARBA00023235"/>
    </source>
</evidence>
<dbReference type="GO" id="GO:0003755">
    <property type="term" value="F:peptidyl-prolyl cis-trans isomerase activity"/>
    <property type="evidence" value="ECO:0007669"/>
    <property type="project" value="UniProtKB-EC"/>
</dbReference>
<dbReference type="SUPFAM" id="SSF102735">
    <property type="entry name" value="Trigger factor ribosome-binding domain"/>
    <property type="match status" value="1"/>
</dbReference>
<dbReference type="InterPro" id="IPR036611">
    <property type="entry name" value="Trigger_fac_ribosome-bd_sf"/>
</dbReference>